<evidence type="ECO:0000256" key="1">
    <source>
        <dbReference type="SAM" id="Phobius"/>
    </source>
</evidence>
<evidence type="ECO:0000313" key="3">
    <source>
        <dbReference type="Proteomes" id="UP000254771"/>
    </source>
</evidence>
<organism evidence="2 3">
    <name type="scientific">endosymbiont of Escarpia spicata</name>
    <dbReference type="NCBI Taxonomy" id="2200908"/>
    <lineage>
        <taxon>Bacteria</taxon>
        <taxon>Pseudomonadati</taxon>
        <taxon>Pseudomonadota</taxon>
        <taxon>Gammaproteobacteria</taxon>
        <taxon>sulfur-oxidizing symbionts</taxon>
    </lineage>
</organism>
<reference evidence="2 3" key="1">
    <citation type="journal article" date="2018" name="ISME J.">
        <title>Endosymbiont genomes yield clues of tubeworm success.</title>
        <authorList>
            <person name="Li Y."/>
            <person name="Liles M.R."/>
            <person name="Halanych K.M."/>
        </authorList>
    </citation>
    <scope>NUCLEOTIDE SEQUENCE [LARGE SCALE GENOMIC DNA]</scope>
    <source>
        <strain evidence="2">A1462</strain>
    </source>
</reference>
<comment type="caution">
    <text evidence="2">The sequence shown here is derived from an EMBL/GenBank/DDBJ whole genome shotgun (WGS) entry which is preliminary data.</text>
</comment>
<protein>
    <submittedName>
        <fullName evidence="2">Uncharacterized protein</fullName>
    </submittedName>
</protein>
<accession>A0A370DS57</accession>
<evidence type="ECO:0000313" key="2">
    <source>
        <dbReference type="EMBL" id="RDH87192.1"/>
    </source>
</evidence>
<keyword evidence="3" id="KW-1185">Reference proteome</keyword>
<dbReference type="AlphaFoldDB" id="A0A370DS57"/>
<feature type="transmembrane region" description="Helical" evidence="1">
    <location>
        <begin position="42"/>
        <end position="60"/>
    </location>
</feature>
<proteinExistence type="predicted"/>
<sequence>TTILTQGAGHEPRIKAADSLSQTGAEASDVQHSTRGAILSSVAFKVTLYVLLLLVLVFIFRAPIEILYFMGVVLPVGLLALYLIRRK</sequence>
<keyword evidence="1" id="KW-1133">Transmembrane helix</keyword>
<feature type="non-terminal residue" evidence="2">
    <location>
        <position position="1"/>
    </location>
</feature>
<dbReference type="EMBL" id="QFXE01000006">
    <property type="protein sequence ID" value="RDH87192.1"/>
    <property type="molecule type" value="Genomic_DNA"/>
</dbReference>
<feature type="transmembrane region" description="Helical" evidence="1">
    <location>
        <begin position="66"/>
        <end position="84"/>
    </location>
</feature>
<keyword evidence="1" id="KW-0472">Membrane</keyword>
<dbReference type="Proteomes" id="UP000254771">
    <property type="component" value="Unassembled WGS sequence"/>
</dbReference>
<keyword evidence="1" id="KW-0812">Transmembrane</keyword>
<gene>
    <name evidence="2" type="ORF">DIZ78_05145</name>
</gene>
<name>A0A370DS57_9GAMM</name>